<keyword evidence="2" id="KW-0813">Transport</keyword>
<evidence type="ECO:0000256" key="3">
    <source>
        <dbReference type="ARBA" id="ARBA00022741"/>
    </source>
</evidence>
<evidence type="ECO:0000313" key="6">
    <source>
        <dbReference type="EMBL" id="GAE88191.1"/>
    </source>
</evidence>
<evidence type="ECO:0000259" key="5">
    <source>
        <dbReference type="PROSITE" id="PS50893"/>
    </source>
</evidence>
<keyword evidence="4 6" id="KW-0067">ATP-binding</keyword>
<evidence type="ECO:0000256" key="2">
    <source>
        <dbReference type="ARBA" id="ARBA00022448"/>
    </source>
</evidence>
<dbReference type="EMBL" id="BAVR01000015">
    <property type="protein sequence ID" value="GAE88191.1"/>
    <property type="molecule type" value="Genomic_DNA"/>
</dbReference>
<name>W4V4S3_9FIRM</name>
<protein>
    <submittedName>
        <fullName evidence="6">ABC transporter ATP-binding protein</fullName>
    </submittedName>
</protein>
<dbReference type="GO" id="GO:0016887">
    <property type="term" value="F:ATP hydrolysis activity"/>
    <property type="evidence" value="ECO:0007669"/>
    <property type="project" value="InterPro"/>
</dbReference>
<dbReference type="STRING" id="1294263.JCM21531_1617"/>
<evidence type="ECO:0000256" key="4">
    <source>
        <dbReference type="ARBA" id="ARBA00022840"/>
    </source>
</evidence>
<dbReference type="Gene3D" id="3.40.50.300">
    <property type="entry name" value="P-loop containing nucleotide triphosphate hydrolases"/>
    <property type="match status" value="1"/>
</dbReference>
<dbReference type="InterPro" id="IPR027417">
    <property type="entry name" value="P-loop_NTPase"/>
</dbReference>
<evidence type="ECO:0000256" key="1">
    <source>
        <dbReference type="ARBA" id="ARBA00005417"/>
    </source>
</evidence>
<keyword evidence="7" id="KW-1185">Reference proteome</keyword>
<dbReference type="InterPro" id="IPR003593">
    <property type="entry name" value="AAA+_ATPase"/>
</dbReference>
<accession>W4V4S3</accession>
<gene>
    <name evidence="6" type="ORF">JCM21531_1617</name>
</gene>
<dbReference type="InterPro" id="IPR017871">
    <property type="entry name" value="ABC_transporter-like_CS"/>
</dbReference>
<dbReference type="PANTHER" id="PTHR43117:SF4">
    <property type="entry name" value="OSMOPROTECTANT IMPORT ATP-BINDING PROTEIN OSMV"/>
    <property type="match status" value="1"/>
</dbReference>
<evidence type="ECO:0000313" key="7">
    <source>
        <dbReference type="Proteomes" id="UP000019109"/>
    </source>
</evidence>
<sequence length="338" mass="37655">MIKDSSRGLESFTVEGLTINQIQEWVPDIEIIMKDLGIPITNKDSSLKYLCDEAGYELSQVLQAIFSREAQKKEIEMQKEAINFSNIDRIRIETGFDKDGNREPVESIELRSGEIVAIVGPTGSGKSQLLFDIESLAVGDTVSKRKVYLNDNLWEVSDDSYNMIRPIAHISQTMNFILDLSVYDFLNLHIESRLGISNNESLIDDVIKTACKLCGEPFTGEMQLVSLSGGQSRALMISDAVLISKSPIVLIDEIENAGINKDVAINFLTGKGEIALLATHDPVIALKADKRIVLKNGAISKVIERQKEESDILEMLLENERIVEDLRKKMRLGETIAL</sequence>
<dbReference type="SUPFAM" id="SSF52540">
    <property type="entry name" value="P-loop containing nucleoside triphosphate hydrolases"/>
    <property type="match status" value="1"/>
</dbReference>
<dbReference type="PANTHER" id="PTHR43117">
    <property type="entry name" value="OSMOPROTECTANT IMPORT ATP-BINDING PROTEIN OSMV"/>
    <property type="match status" value="1"/>
</dbReference>
<keyword evidence="3" id="KW-0547">Nucleotide-binding</keyword>
<comment type="similarity">
    <text evidence="1">Belongs to the ABC transporter superfamily.</text>
</comment>
<proteinExistence type="inferred from homology"/>
<dbReference type="PROSITE" id="PS00211">
    <property type="entry name" value="ABC_TRANSPORTER_1"/>
    <property type="match status" value="1"/>
</dbReference>
<dbReference type="SMART" id="SM00382">
    <property type="entry name" value="AAA"/>
    <property type="match status" value="1"/>
</dbReference>
<dbReference type="InterPro" id="IPR003439">
    <property type="entry name" value="ABC_transporter-like_ATP-bd"/>
</dbReference>
<comment type="caution">
    <text evidence="6">The sequence shown here is derived from an EMBL/GenBank/DDBJ whole genome shotgun (WGS) entry which is preliminary data.</text>
</comment>
<dbReference type="AlphaFoldDB" id="W4V4S3"/>
<dbReference type="PROSITE" id="PS50893">
    <property type="entry name" value="ABC_TRANSPORTER_2"/>
    <property type="match status" value="1"/>
</dbReference>
<dbReference type="RefSeq" id="WP_201768053.1">
    <property type="nucleotide sequence ID" value="NZ_BAVR01000015.1"/>
</dbReference>
<dbReference type="GO" id="GO:0005524">
    <property type="term" value="F:ATP binding"/>
    <property type="evidence" value="ECO:0007669"/>
    <property type="project" value="UniProtKB-KW"/>
</dbReference>
<dbReference type="Pfam" id="PF00005">
    <property type="entry name" value="ABC_tran"/>
    <property type="match status" value="1"/>
</dbReference>
<dbReference type="Proteomes" id="UP000019109">
    <property type="component" value="Unassembled WGS sequence"/>
</dbReference>
<feature type="domain" description="ABC transporter" evidence="5">
    <location>
        <begin position="82"/>
        <end position="321"/>
    </location>
</feature>
<organism evidence="6 7">
    <name type="scientific">Acetivibrio straminisolvens JCM 21531</name>
    <dbReference type="NCBI Taxonomy" id="1294263"/>
    <lineage>
        <taxon>Bacteria</taxon>
        <taxon>Bacillati</taxon>
        <taxon>Bacillota</taxon>
        <taxon>Clostridia</taxon>
        <taxon>Eubacteriales</taxon>
        <taxon>Oscillospiraceae</taxon>
        <taxon>Acetivibrio</taxon>
    </lineage>
</organism>
<reference evidence="6" key="1">
    <citation type="journal article" date="2014" name="Genome Announc.">
        <title>Draft Genome Sequence of Clostridium straminisolvens Strain JCM 21531T, Isolated from a Cellulose-Degrading Bacterial Community.</title>
        <authorList>
            <person name="Yuki M."/>
            <person name="Oshima K."/>
            <person name="Suda W."/>
            <person name="Sakamoto M."/>
            <person name="Kitamura K."/>
            <person name="Iida T."/>
            <person name="Hattori M."/>
            <person name="Ohkuma M."/>
        </authorList>
    </citation>
    <scope>NUCLEOTIDE SEQUENCE [LARGE SCALE GENOMIC DNA]</scope>
    <source>
        <strain evidence="6">JCM 21531</strain>
    </source>
</reference>